<reference evidence="2 3" key="1">
    <citation type="submission" date="2019-03" db="EMBL/GenBank/DDBJ databases">
        <title>First draft genome of Liparis tanakae, snailfish: a comprehensive survey of snailfish specific genes.</title>
        <authorList>
            <person name="Kim W."/>
            <person name="Song I."/>
            <person name="Jeong J.-H."/>
            <person name="Kim D."/>
            <person name="Kim S."/>
            <person name="Ryu S."/>
            <person name="Song J.Y."/>
            <person name="Lee S.K."/>
        </authorList>
    </citation>
    <scope>NUCLEOTIDE SEQUENCE [LARGE SCALE GENOMIC DNA]</scope>
    <source>
        <tissue evidence="2">Muscle</tissue>
    </source>
</reference>
<sequence length="132" mass="14474">MSPQGPGLQEHVKEKKGQEIWKSKRGPIITLQHMQSTVQVEASPSRGGGCKLRAAGVLRRASPYSYKGSRSPGFPGTGVSECGRASRRQSRRKPRSHPARSPTETRTETNVGKARSSWIPGRKRNRGSTWPG</sequence>
<dbReference type="AlphaFoldDB" id="A0A4Z2HMG6"/>
<feature type="region of interest" description="Disordered" evidence="1">
    <location>
        <begin position="61"/>
        <end position="132"/>
    </location>
</feature>
<proteinExistence type="predicted"/>
<feature type="region of interest" description="Disordered" evidence="1">
    <location>
        <begin position="1"/>
        <end position="26"/>
    </location>
</feature>
<evidence type="ECO:0000313" key="2">
    <source>
        <dbReference type="EMBL" id="TNN67069.1"/>
    </source>
</evidence>
<keyword evidence="3" id="KW-1185">Reference proteome</keyword>
<name>A0A4Z2HMG6_9TELE</name>
<protein>
    <submittedName>
        <fullName evidence="2">Uncharacterized protein</fullName>
    </submittedName>
</protein>
<gene>
    <name evidence="2" type="ORF">EYF80_022715</name>
</gene>
<comment type="caution">
    <text evidence="2">The sequence shown here is derived from an EMBL/GenBank/DDBJ whole genome shotgun (WGS) entry which is preliminary data.</text>
</comment>
<feature type="compositionally biased region" description="Basic residues" evidence="1">
    <location>
        <begin position="85"/>
        <end position="98"/>
    </location>
</feature>
<organism evidence="2 3">
    <name type="scientific">Liparis tanakae</name>
    <name type="common">Tanaka's snailfish</name>
    <dbReference type="NCBI Taxonomy" id="230148"/>
    <lineage>
        <taxon>Eukaryota</taxon>
        <taxon>Metazoa</taxon>
        <taxon>Chordata</taxon>
        <taxon>Craniata</taxon>
        <taxon>Vertebrata</taxon>
        <taxon>Euteleostomi</taxon>
        <taxon>Actinopterygii</taxon>
        <taxon>Neopterygii</taxon>
        <taxon>Teleostei</taxon>
        <taxon>Neoteleostei</taxon>
        <taxon>Acanthomorphata</taxon>
        <taxon>Eupercaria</taxon>
        <taxon>Perciformes</taxon>
        <taxon>Cottioidei</taxon>
        <taxon>Cottales</taxon>
        <taxon>Liparidae</taxon>
        <taxon>Liparis</taxon>
    </lineage>
</organism>
<evidence type="ECO:0000256" key="1">
    <source>
        <dbReference type="SAM" id="MobiDB-lite"/>
    </source>
</evidence>
<dbReference type="Proteomes" id="UP000314294">
    <property type="component" value="Unassembled WGS sequence"/>
</dbReference>
<accession>A0A4Z2HMG6</accession>
<dbReference type="EMBL" id="SRLO01000210">
    <property type="protein sequence ID" value="TNN67069.1"/>
    <property type="molecule type" value="Genomic_DNA"/>
</dbReference>
<evidence type="ECO:0000313" key="3">
    <source>
        <dbReference type="Proteomes" id="UP000314294"/>
    </source>
</evidence>
<feature type="compositionally biased region" description="Basic and acidic residues" evidence="1">
    <location>
        <begin position="10"/>
        <end position="22"/>
    </location>
</feature>